<dbReference type="AlphaFoldDB" id="A0ABD0KQB2"/>
<dbReference type="EMBL" id="JACVVK020000139">
    <property type="protein sequence ID" value="KAK7489334.1"/>
    <property type="molecule type" value="Genomic_DNA"/>
</dbReference>
<dbReference type="InterPro" id="IPR016024">
    <property type="entry name" value="ARM-type_fold"/>
</dbReference>
<reference evidence="4 5" key="1">
    <citation type="journal article" date="2023" name="Sci. Data">
        <title>Genome assembly of the Korean intertidal mud-creeper Batillaria attramentaria.</title>
        <authorList>
            <person name="Patra A.K."/>
            <person name="Ho P.T."/>
            <person name="Jun S."/>
            <person name="Lee S.J."/>
            <person name="Kim Y."/>
            <person name="Won Y.J."/>
        </authorList>
    </citation>
    <scope>NUCLEOTIDE SEQUENCE [LARGE SCALE GENOMIC DNA]</scope>
    <source>
        <strain evidence="4">Wonlab-2016</strain>
    </source>
</reference>
<feature type="compositionally biased region" description="Polar residues" evidence="3">
    <location>
        <begin position="343"/>
        <end position="357"/>
    </location>
</feature>
<dbReference type="Pfam" id="PF08569">
    <property type="entry name" value="Mo25"/>
    <property type="match status" value="1"/>
</dbReference>
<name>A0ABD0KQB2_9CAEN</name>
<evidence type="ECO:0000313" key="5">
    <source>
        <dbReference type="Proteomes" id="UP001519460"/>
    </source>
</evidence>
<evidence type="ECO:0000256" key="3">
    <source>
        <dbReference type="SAM" id="MobiDB-lite"/>
    </source>
</evidence>
<keyword evidence="2" id="KW-0175">Coiled coil</keyword>
<comment type="caution">
    <text evidence="4">The sequence shown here is derived from an EMBL/GenBank/DDBJ whole genome shotgun (WGS) entry which is preliminary data.</text>
</comment>
<gene>
    <name evidence="4" type="ORF">BaRGS_00019442</name>
</gene>
<dbReference type="FunFam" id="1.25.10.10:FF:000025">
    <property type="entry name" value="Calcium-binding protein 39"/>
    <property type="match status" value="1"/>
</dbReference>
<organism evidence="4 5">
    <name type="scientific">Batillaria attramentaria</name>
    <dbReference type="NCBI Taxonomy" id="370345"/>
    <lineage>
        <taxon>Eukaryota</taxon>
        <taxon>Metazoa</taxon>
        <taxon>Spiralia</taxon>
        <taxon>Lophotrochozoa</taxon>
        <taxon>Mollusca</taxon>
        <taxon>Gastropoda</taxon>
        <taxon>Caenogastropoda</taxon>
        <taxon>Sorbeoconcha</taxon>
        <taxon>Cerithioidea</taxon>
        <taxon>Batillariidae</taxon>
        <taxon>Batillaria</taxon>
    </lineage>
</organism>
<evidence type="ECO:0000313" key="4">
    <source>
        <dbReference type="EMBL" id="KAK7489334.1"/>
    </source>
</evidence>
<keyword evidence="5" id="KW-1185">Reference proteome</keyword>
<proteinExistence type="inferred from homology"/>
<dbReference type="Proteomes" id="UP001519460">
    <property type="component" value="Unassembled WGS sequence"/>
</dbReference>
<dbReference type="InterPro" id="IPR013878">
    <property type="entry name" value="Mo25"/>
</dbReference>
<dbReference type="InterPro" id="IPR011989">
    <property type="entry name" value="ARM-like"/>
</dbReference>
<sequence>MPLFGPKTKSPQDLVKSLKESLNQLAKDKEKGEKEAKKASEDVCKTLQSIKTMLYGTPEQEPQTEHVSQLAMEMYQSNMLLALVQNLGKIDFEGRKDVVVIFNNLLRRQIGTRSPTVEYICMKPDILMELIKGYETHEIALNCGMMLRECCRYEALAKIMLYSQEFYKFFDYVEVSTFDIASDAFSTFKELITKHRALSAEFLENNYDKFFSHYQHLLYSENYVTRRQALKLLGELLLDRHNFQTMTRYISSPDNLKLMMIMLREKSRNIQFEAFHVFKVFVANPNKPKPILDILLRNKEKLVEFLSKFHTDRSEDEQFNDEKAYLIKQIKELRAPDGEPIRQVSSASDFKASDTAS</sequence>
<dbReference type="Gene3D" id="1.25.10.10">
    <property type="entry name" value="Leucine-rich Repeat Variant"/>
    <property type="match status" value="1"/>
</dbReference>
<dbReference type="PANTHER" id="PTHR10182">
    <property type="entry name" value="CALCIUM-BINDING PROTEIN 39-RELATED"/>
    <property type="match status" value="1"/>
</dbReference>
<accession>A0ABD0KQB2</accession>
<dbReference type="SUPFAM" id="SSF48371">
    <property type="entry name" value="ARM repeat"/>
    <property type="match status" value="1"/>
</dbReference>
<evidence type="ECO:0000256" key="1">
    <source>
        <dbReference type="ARBA" id="ARBA00011012"/>
    </source>
</evidence>
<evidence type="ECO:0000256" key="2">
    <source>
        <dbReference type="SAM" id="Coils"/>
    </source>
</evidence>
<feature type="coiled-coil region" evidence="2">
    <location>
        <begin position="15"/>
        <end position="42"/>
    </location>
</feature>
<protein>
    <submittedName>
        <fullName evidence="4">Uncharacterized protein</fullName>
    </submittedName>
</protein>
<comment type="similarity">
    <text evidence="1">Belongs to the Mo25 family.</text>
</comment>
<dbReference type="PANTHER" id="PTHR10182:SF3">
    <property type="entry name" value="PROTEIN MO25"/>
    <property type="match status" value="1"/>
</dbReference>
<feature type="region of interest" description="Disordered" evidence="3">
    <location>
        <begin position="337"/>
        <end position="357"/>
    </location>
</feature>